<keyword evidence="4" id="KW-1185">Reference proteome</keyword>
<name>A0A0D3IPL0_EMIH1</name>
<evidence type="ECO:0000256" key="2">
    <source>
        <dbReference type="SAM" id="SignalP"/>
    </source>
</evidence>
<dbReference type="GeneID" id="17259331"/>
<evidence type="ECO:0000313" key="3">
    <source>
        <dbReference type="EnsemblProtists" id="EOD13195"/>
    </source>
</evidence>
<dbReference type="RefSeq" id="XP_005765624.1">
    <property type="nucleotide sequence ID" value="XM_005765567.1"/>
</dbReference>
<evidence type="ECO:0000256" key="1">
    <source>
        <dbReference type="SAM" id="MobiDB-lite"/>
    </source>
</evidence>
<evidence type="ECO:0000313" key="4">
    <source>
        <dbReference type="Proteomes" id="UP000013827"/>
    </source>
</evidence>
<accession>A0A0D3IPL0</accession>
<dbReference type="KEGG" id="ehx:EMIHUDRAFT_437208"/>
<feature type="signal peptide" evidence="2">
    <location>
        <begin position="1"/>
        <end position="16"/>
    </location>
</feature>
<reference evidence="4" key="1">
    <citation type="journal article" date="2013" name="Nature">
        <title>Pan genome of the phytoplankton Emiliania underpins its global distribution.</title>
        <authorList>
            <person name="Read B.A."/>
            <person name="Kegel J."/>
            <person name="Klute M.J."/>
            <person name="Kuo A."/>
            <person name="Lefebvre S.C."/>
            <person name="Maumus F."/>
            <person name="Mayer C."/>
            <person name="Miller J."/>
            <person name="Monier A."/>
            <person name="Salamov A."/>
            <person name="Young J."/>
            <person name="Aguilar M."/>
            <person name="Claverie J.M."/>
            <person name="Frickenhaus S."/>
            <person name="Gonzalez K."/>
            <person name="Herman E.K."/>
            <person name="Lin Y.C."/>
            <person name="Napier J."/>
            <person name="Ogata H."/>
            <person name="Sarno A.F."/>
            <person name="Shmutz J."/>
            <person name="Schroeder D."/>
            <person name="de Vargas C."/>
            <person name="Verret F."/>
            <person name="von Dassow P."/>
            <person name="Valentin K."/>
            <person name="Van de Peer Y."/>
            <person name="Wheeler G."/>
            <person name="Dacks J.B."/>
            <person name="Delwiche C.F."/>
            <person name="Dyhrman S.T."/>
            <person name="Glockner G."/>
            <person name="John U."/>
            <person name="Richards T."/>
            <person name="Worden A.Z."/>
            <person name="Zhang X."/>
            <person name="Grigoriev I.V."/>
            <person name="Allen A.E."/>
            <person name="Bidle K."/>
            <person name="Borodovsky M."/>
            <person name="Bowler C."/>
            <person name="Brownlee C."/>
            <person name="Cock J.M."/>
            <person name="Elias M."/>
            <person name="Gladyshev V.N."/>
            <person name="Groth M."/>
            <person name="Guda C."/>
            <person name="Hadaegh A."/>
            <person name="Iglesias-Rodriguez M.D."/>
            <person name="Jenkins J."/>
            <person name="Jones B.M."/>
            <person name="Lawson T."/>
            <person name="Leese F."/>
            <person name="Lindquist E."/>
            <person name="Lobanov A."/>
            <person name="Lomsadze A."/>
            <person name="Malik S.B."/>
            <person name="Marsh M.E."/>
            <person name="Mackinder L."/>
            <person name="Mock T."/>
            <person name="Mueller-Roeber B."/>
            <person name="Pagarete A."/>
            <person name="Parker M."/>
            <person name="Probert I."/>
            <person name="Quesneville H."/>
            <person name="Raines C."/>
            <person name="Rensing S.A."/>
            <person name="Riano-Pachon D.M."/>
            <person name="Richier S."/>
            <person name="Rokitta S."/>
            <person name="Shiraiwa Y."/>
            <person name="Soanes D.M."/>
            <person name="van der Giezen M."/>
            <person name="Wahlund T.M."/>
            <person name="Williams B."/>
            <person name="Wilson W."/>
            <person name="Wolfe G."/>
            <person name="Wurch L.L."/>
        </authorList>
    </citation>
    <scope>NUCLEOTIDE SEQUENCE</scope>
</reference>
<protein>
    <submittedName>
        <fullName evidence="3">Uncharacterized protein</fullName>
    </submittedName>
</protein>
<dbReference type="HOGENOM" id="CLU_951341_0_0_1"/>
<feature type="region of interest" description="Disordered" evidence="1">
    <location>
        <begin position="51"/>
        <end position="80"/>
    </location>
</feature>
<organism evidence="3 4">
    <name type="scientific">Emiliania huxleyi (strain CCMP1516)</name>
    <dbReference type="NCBI Taxonomy" id="280463"/>
    <lineage>
        <taxon>Eukaryota</taxon>
        <taxon>Haptista</taxon>
        <taxon>Haptophyta</taxon>
        <taxon>Prymnesiophyceae</taxon>
        <taxon>Isochrysidales</taxon>
        <taxon>Noelaerhabdaceae</taxon>
        <taxon>Emiliania</taxon>
    </lineage>
</organism>
<proteinExistence type="predicted"/>
<dbReference type="AlphaFoldDB" id="A0A0D3IPL0"/>
<keyword evidence="2" id="KW-0732">Signal</keyword>
<reference evidence="3" key="2">
    <citation type="submission" date="2024-10" db="UniProtKB">
        <authorList>
            <consortium name="EnsemblProtists"/>
        </authorList>
    </citation>
    <scope>IDENTIFICATION</scope>
</reference>
<dbReference type="EnsemblProtists" id="EOD13195">
    <property type="protein sequence ID" value="EOD13195"/>
    <property type="gene ID" value="EMIHUDRAFT_437208"/>
</dbReference>
<dbReference type="Proteomes" id="UP000013827">
    <property type="component" value="Unassembled WGS sequence"/>
</dbReference>
<dbReference type="PaxDb" id="2903-EOD13195"/>
<sequence length="293" mass="31368">MLRIALALAALPHASAFALPAHTHSSSPVVLAPAARSCVVRVGRALMGRAEKRMAKKRSRKGPQYQGGRPLRAPSGAKSNDVVPRSVVLGRLKEVPVFGLMSAAGGLVQQDGEVTYYLSPREAEKARAAVAGGARLVAKTLDEVYFDQTARLKPADSALREAKTIPQERALVQRCSTPLFCIDGMQTTATESGATSLPIFFSKAELLDFATPVYGARAEDQVLLTDLPVVVSNVVQGPAGLLRDARFFPEAKAVEEAARQGASERQDLFGTAGTLEAEREREGRFGGMKLPWM</sequence>
<feature type="chain" id="PRO_5044192958" evidence="2">
    <location>
        <begin position="17"/>
        <end position="293"/>
    </location>
</feature>